<dbReference type="Proteomes" id="UP000465601">
    <property type="component" value="Unassembled WGS sequence"/>
</dbReference>
<dbReference type="EMBL" id="WBZB01000058">
    <property type="protein sequence ID" value="KAB3525728.1"/>
    <property type="molecule type" value="Genomic_DNA"/>
</dbReference>
<protein>
    <submittedName>
        <fullName evidence="2">GIY-YIG nuclease family protein</fullName>
    </submittedName>
</protein>
<dbReference type="AlphaFoldDB" id="A0A833M6Y4"/>
<organism evidence="2 3">
    <name type="scientific">Alkaliphilus serpentinus</name>
    <dbReference type="NCBI Taxonomy" id="1482731"/>
    <lineage>
        <taxon>Bacteria</taxon>
        <taxon>Bacillati</taxon>
        <taxon>Bacillota</taxon>
        <taxon>Clostridia</taxon>
        <taxon>Peptostreptococcales</taxon>
        <taxon>Natronincolaceae</taxon>
        <taxon>Alkaliphilus</taxon>
    </lineage>
</organism>
<comment type="caution">
    <text evidence="2">The sequence shown here is derived from an EMBL/GenBank/DDBJ whole genome shotgun (WGS) entry which is preliminary data.</text>
</comment>
<reference evidence="2 3" key="1">
    <citation type="submission" date="2019-10" db="EMBL/GenBank/DDBJ databases">
        <title>Alkaliphilus serpentinus sp. nov. and Alkaliphilus pronyensis sp. nov., two novel anaerobic alkaliphilic species isolated from the serpentinized-hosted hydrothermal field of the Prony Bay (New Caledonia).</title>
        <authorList>
            <person name="Postec A."/>
        </authorList>
    </citation>
    <scope>NUCLEOTIDE SEQUENCE [LARGE SCALE GENOMIC DNA]</scope>
    <source>
        <strain evidence="2 3">LacT</strain>
    </source>
</reference>
<evidence type="ECO:0000313" key="3">
    <source>
        <dbReference type="Proteomes" id="UP000465601"/>
    </source>
</evidence>
<accession>A0A833M6Y4</accession>
<keyword evidence="3" id="KW-1185">Reference proteome</keyword>
<dbReference type="Gene3D" id="3.40.1440.10">
    <property type="entry name" value="GIY-YIG endonuclease"/>
    <property type="match status" value="1"/>
</dbReference>
<name>A0A833M6Y4_9FIRM</name>
<dbReference type="CDD" id="cd10446">
    <property type="entry name" value="GIY-YIG_unchar_1"/>
    <property type="match status" value="1"/>
</dbReference>
<dbReference type="InterPro" id="IPR035901">
    <property type="entry name" value="GIY-YIG_endonuc_sf"/>
</dbReference>
<dbReference type="RefSeq" id="WP_151867122.1">
    <property type="nucleotide sequence ID" value="NZ_WBZB01000058.1"/>
</dbReference>
<dbReference type="SUPFAM" id="SSF82771">
    <property type="entry name" value="GIY-YIG endonuclease"/>
    <property type="match status" value="1"/>
</dbReference>
<sequence>MPSLYLSDILKRNGLDIKRVKLIRHSLNHDLFAKCYLDGFTEEYQKIQKPNFFKNCDYILTFISEPGTSAKFHGCYEVGVSTPAEKHLMKKGFPSPEMFDGKYHYFDLKESSTLSDLKNRLIIDWGKSTMSWHQWATNDKEVLVIQENPKLSFCGFENVFLSYYDLKEIVEDRVLYENWHTALESIYAIYIIVDVSNGKQYVGSAYGEGGLLKRWKCYINTKHGGNVRMIKLINEDPERYKFFQFSILQILPKTVREDDVIKIENLYKKKLQSREFGMNEN</sequence>
<evidence type="ECO:0000313" key="2">
    <source>
        <dbReference type="EMBL" id="KAB3525728.1"/>
    </source>
</evidence>
<dbReference type="Pfam" id="PF01541">
    <property type="entry name" value="GIY-YIG"/>
    <property type="match status" value="1"/>
</dbReference>
<dbReference type="InterPro" id="IPR000305">
    <property type="entry name" value="GIY-YIG_endonuc"/>
</dbReference>
<evidence type="ECO:0000259" key="1">
    <source>
        <dbReference type="Pfam" id="PF01541"/>
    </source>
</evidence>
<proteinExistence type="predicted"/>
<feature type="domain" description="GIY-YIG" evidence="1">
    <location>
        <begin position="187"/>
        <end position="273"/>
    </location>
</feature>
<gene>
    <name evidence="2" type="ORF">F8153_14765</name>
</gene>
<dbReference type="OrthoDB" id="89044at2"/>